<evidence type="ECO:0000256" key="5">
    <source>
        <dbReference type="ARBA" id="ARBA00023242"/>
    </source>
</evidence>
<keyword evidence="5" id="KW-0539">Nucleus</keyword>
<keyword evidence="6" id="KW-1185">Reference proteome</keyword>
<dbReference type="GO" id="GO:0005634">
    <property type="term" value="C:nucleus"/>
    <property type="evidence" value="ECO:0007669"/>
    <property type="project" value="UniProtKB-SubCell"/>
</dbReference>
<name>A0A1I7WVP3_HETBA</name>
<dbReference type="GO" id="GO:0000976">
    <property type="term" value="F:transcription cis-regulatory region binding"/>
    <property type="evidence" value="ECO:0007669"/>
    <property type="project" value="TreeGrafter"/>
</dbReference>
<dbReference type="GO" id="GO:0004879">
    <property type="term" value="F:nuclear receptor activity"/>
    <property type="evidence" value="ECO:0007669"/>
    <property type="project" value="TreeGrafter"/>
</dbReference>
<evidence type="ECO:0000256" key="3">
    <source>
        <dbReference type="ARBA" id="ARBA00023125"/>
    </source>
</evidence>
<dbReference type="GO" id="GO:0034751">
    <property type="term" value="C:aryl hydrocarbon receptor complex"/>
    <property type="evidence" value="ECO:0007669"/>
    <property type="project" value="TreeGrafter"/>
</dbReference>
<dbReference type="PANTHER" id="PTHR10649:SF12">
    <property type="entry name" value="SPINELESS, ISOFORM C"/>
    <property type="match status" value="1"/>
</dbReference>
<dbReference type="WBParaSite" id="Hba_09227">
    <property type="protein sequence ID" value="Hba_09227"/>
    <property type="gene ID" value="Hba_09227"/>
</dbReference>
<keyword evidence="2" id="KW-0805">Transcription regulation</keyword>
<evidence type="ECO:0000313" key="6">
    <source>
        <dbReference type="Proteomes" id="UP000095283"/>
    </source>
</evidence>
<dbReference type="GO" id="GO:0006805">
    <property type="term" value="P:xenobiotic metabolic process"/>
    <property type="evidence" value="ECO:0007669"/>
    <property type="project" value="InterPro"/>
</dbReference>
<dbReference type="Proteomes" id="UP000095283">
    <property type="component" value="Unplaced"/>
</dbReference>
<evidence type="ECO:0000256" key="4">
    <source>
        <dbReference type="ARBA" id="ARBA00023163"/>
    </source>
</evidence>
<dbReference type="AlphaFoldDB" id="A0A1I7WVP3"/>
<keyword evidence="3" id="KW-0238">DNA-binding</keyword>
<keyword evidence="4" id="KW-0804">Transcription</keyword>
<accession>A0A1I7WVP3</accession>
<dbReference type="Pfam" id="PF14598">
    <property type="entry name" value="PAS_11"/>
    <property type="match status" value="1"/>
</dbReference>
<protein>
    <submittedName>
        <fullName evidence="7">PAS domain-containing protein</fullName>
    </submittedName>
</protein>
<reference evidence="7" key="1">
    <citation type="submission" date="2016-11" db="UniProtKB">
        <authorList>
            <consortium name="WormBaseParasite"/>
        </authorList>
    </citation>
    <scope>IDENTIFICATION</scope>
</reference>
<comment type="subcellular location">
    <subcellularLocation>
        <location evidence="1">Nucleus</location>
    </subcellularLocation>
</comment>
<dbReference type="Gene3D" id="3.30.450.20">
    <property type="entry name" value="PAS domain"/>
    <property type="match status" value="1"/>
</dbReference>
<dbReference type="PANTHER" id="PTHR10649">
    <property type="entry name" value="ARYL HYDROCARBON RECEPTOR"/>
    <property type="match status" value="1"/>
</dbReference>
<dbReference type="SUPFAM" id="SSF55785">
    <property type="entry name" value="PYP-like sensor domain (PAS domain)"/>
    <property type="match status" value="1"/>
</dbReference>
<organism evidence="6 7">
    <name type="scientific">Heterorhabditis bacteriophora</name>
    <name type="common">Entomopathogenic nematode worm</name>
    <dbReference type="NCBI Taxonomy" id="37862"/>
    <lineage>
        <taxon>Eukaryota</taxon>
        <taxon>Metazoa</taxon>
        <taxon>Ecdysozoa</taxon>
        <taxon>Nematoda</taxon>
        <taxon>Chromadorea</taxon>
        <taxon>Rhabditida</taxon>
        <taxon>Rhabditina</taxon>
        <taxon>Rhabditomorpha</taxon>
        <taxon>Strongyloidea</taxon>
        <taxon>Heterorhabditidae</taxon>
        <taxon>Heterorhabditis</taxon>
    </lineage>
</organism>
<dbReference type="InterPro" id="IPR039091">
    <property type="entry name" value="AHR/AHRR"/>
</dbReference>
<evidence type="ECO:0000256" key="2">
    <source>
        <dbReference type="ARBA" id="ARBA00023015"/>
    </source>
</evidence>
<dbReference type="InterPro" id="IPR035965">
    <property type="entry name" value="PAS-like_dom_sf"/>
</dbReference>
<evidence type="ECO:0000313" key="7">
    <source>
        <dbReference type="WBParaSite" id="Hba_09227"/>
    </source>
</evidence>
<sequence length="118" mass="13574">MPPGCTNQQDLYNPVCFYPNIFDKTLICCNHSFFRVHAMLELDESELPVSFYHLVHVEDAVCLAEAHKEVIKNGSSGLLIYRLISTKTNRTYFVQSSCRMFYKNGKPESIGLTHRLLK</sequence>
<proteinExistence type="predicted"/>
<evidence type="ECO:0000256" key="1">
    <source>
        <dbReference type="ARBA" id="ARBA00004123"/>
    </source>
</evidence>